<name>A0A183GHM0_HELPZ</name>
<dbReference type="WBParaSite" id="HPBE_0002206801-mRNA-1">
    <property type="protein sequence ID" value="HPBE_0002206801-mRNA-1"/>
    <property type="gene ID" value="HPBE_0002206801"/>
</dbReference>
<reference evidence="2" key="1">
    <citation type="submission" date="2019-09" db="UniProtKB">
        <authorList>
            <consortium name="WormBaseParasite"/>
        </authorList>
    </citation>
    <scope>IDENTIFICATION</scope>
</reference>
<dbReference type="InterPro" id="IPR052789">
    <property type="entry name" value="SSUH2_homolog"/>
</dbReference>
<dbReference type="Proteomes" id="UP000050761">
    <property type="component" value="Unassembled WGS sequence"/>
</dbReference>
<keyword evidence="1" id="KW-1185">Reference proteome</keyword>
<organism evidence="1 2">
    <name type="scientific">Heligmosomoides polygyrus</name>
    <name type="common">Parasitic roundworm</name>
    <dbReference type="NCBI Taxonomy" id="6339"/>
    <lineage>
        <taxon>Eukaryota</taxon>
        <taxon>Metazoa</taxon>
        <taxon>Ecdysozoa</taxon>
        <taxon>Nematoda</taxon>
        <taxon>Chromadorea</taxon>
        <taxon>Rhabditida</taxon>
        <taxon>Rhabditina</taxon>
        <taxon>Rhabditomorpha</taxon>
        <taxon>Strongyloidea</taxon>
        <taxon>Heligmosomidae</taxon>
        <taxon>Heligmosomoides</taxon>
    </lineage>
</organism>
<protein>
    <submittedName>
        <fullName evidence="2">Laminin EGF-like domain-containing protein</fullName>
    </submittedName>
</protein>
<proteinExistence type="predicted"/>
<dbReference type="PANTHER" id="PTHR48465:SF1">
    <property type="entry name" value="PROTEIN SSUH2 HOMOLOG"/>
    <property type="match status" value="1"/>
</dbReference>
<dbReference type="PANTHER" id="PTHR48465">
    <property type="entry name" value="PROTEIN SSUH2 HOMOLOG"/>
    <property type="match status" value="1"/>
</dbReference>
<sequence length="262" mass="29447">LIPKSFSFNGYAGSSIPEGSASNRYFDDVIPMGECEVRDALLGEVKRHRYWRTSAFKRMQFERLEMLSCLHYVLESFTEARSTSEATEAIAPGQLFDHATSSVTDPWDYEVTPSRMFVDQVRVLEMPGSSTINPCSACNSEGTYHCFHCRGYGTDKCNFCRGTGMKSGVAHPAVYTHPMVATFPHVSFANTGSFIRVNRELQKTPVMSVWGGSGSLILTFPSLCHLSWLFCRSHPFHSRFPGLFGFLQSKQHKIKREGIKKT</sequence>
<evidence type="ECO:0000313" key="1">
    <source>
        <dbReference type="Proteomes" id="UP000050761"/>
    </source>
</evidence>
<evidence type="ECO:0000313" key="2">
    <source>
        <dbReference type="WBParaSite" id="HPBE_0002206801-mRNA-1"/>
    </source>
</evidence>
<accession>A0A183GHM0</accession>
<dbReference type="AlphaFoldDB" id="A0A183GHM0"/>